<proteinExistence type="predicted"/>
<feature type="domain" description="Gelsolin-like" evidence="2">
    <location>
        <begin position="149"/>
        <end position="216"/>
    </location>
</feature>
<dbReference type="InterPro" id="IPR007122">
    <property type="entry name" value="Villin/Gelsolin"/>
</dbReference>
<name>A0A2P2K8N7_RHIMU</name>
<sequence>MSLLSDDTDSDFQGAGAKPGVEIWCVDNLRLVRIPKSLYGKFYSGNAYLVLITVFPKSGPPQYDIHYWIGKDAKEVEYAFASDKALELDNALGSCAVQYREIQGEETEKFLSYFKPCIIPIEGIYSPQSGPSHGEAYKISLFTCKGDHVVSVKEVPFARSSLNHNDVFILDTASKIFLFSGCNSSVQERAKALDVVQHIKENKHGGNCEVAAIEDGKFVGDSDVGEFWSLFGGYAPIPRDSPSSVQKESDNPSVQLSWITAQGKLFPTESKSLDKDMLESNRCYMLDIGSGVFVWMGSKTSVTERKKSVSVVEDFLGKQGRSNTSHLTLLTEGLETSTFKSYFGKWPQVMETKLYEEGRGKVAAIFKQHGYNVKELPNEEDCQPCIDCSGKLKVWRVNGDELTLIPVPEQRKLFSGDCYIAQYIYPGDGRDQNLFYAWLGRESVLEDRIDAISHMNAIVEATKGNSVLAQIIQDKEPQLFFLILHTVIIFKGGLGKRYQSFILEKGIQHGTYDDKKTALFRVQGTSPENVQGIQVDQVSTSLNSSYCFILQTGTSTFAWMGSLTSSKDHDLLDKMLELIDPTCQPISVREGSEPDSFWTALGGKVEYPREKPIKRHIEDPHLFTVTPTAGGQNTLSIEYLSPKQ</sequence>
<dbReference type="PANTHER" id="PTHR11977:SF25">
    <property type="entry name" value="VILLIN-1"/>
    <property type="match status" value="1"/>
</dbReference>
<feature type="domain" description="Gelsolin-like" evidence="2">
    <location>
        <begin position="31"/>
        <end position="111"/>
    </location>
</feature>
<evidence type="ECO:0000313" key="3">
    <source>
        <dbReference type="EMBL" id="MBX02078.1"/>
    </source>
</evidence>
<protein>
    <recommendedName>
        <fullName evidence="2">Gelsolin-like domain-containing protein</fullName>
    </recommendedName>
</protein>
<dbReference type="EMBL" id="GGEC01021594">
    <property type="protein sequence ID" value="MBX02078.1"/>
    <property type="molecule type" value="Transcribed_RNA"/>
</dbReference>
<dbReference type="EMBL" id="GGEC01021593">
    <property type="protein sequence ID" value="MBX02077.1"/>
    <property type="molecule type" value="Transcribed_RNA"/>
</dbReference>
<dbReference type="SUPFAM" id="SSF55753">
    <property type="entry name" value="Actin depolymerizing proteins"/>
    <property type="match status" value="5"/>
</dbReference>
<dbReference type="Gene3D" id="3.40.20.10">
    <property type="entry name" value="Severin"/>
    <property type="match status" value="5"/>
</dbReference>
<dbReference type="InterPro" id="IPR029006">
    <property type="entry name" value="ADF-H/Gelsolin-like_dom_sf"/>
</dbReference>
<accession>A0A2P2K8N7</accession>
<dbReference type="InterPro" id="IPR007123">
    <property type="entry name" value="Gelsolin-like_dom"/>
</dbReference>
<evidence type="ECO:0000256" key="1">
    <source>
        <dbReference type="ARBA" id="ARBA00022737"/>
    </source>
</evidence>
<dbReference type="PANTHER" id="PTHR11977">
    <property type="entry name" value="VILLIN"/>
    <property type="match status" value="1"/>
</dbReference>
<dbReference type="AlphaFoldDB" id="A0A2P2K8N7"/>
<dbReference type="CDD" id="cd11290">
    <property type="entry name" value="gelsolin_S1_like"/>
    <property type="match status" value="1"/>
</dbReference>
<feature type="domain" description="Gelsolin-like" evidence="2">
    <location>
        <begin position="272"/>
        <end position="326"/>
    </location>
</feature>
<dbReference type="GO" id="GO:0051015">
    <property type="term" value="F:actin filament binding"/>
    <property type="evidence" value="ECO:0007669"/>
    <property type="project" value="InterPro"/>
</dbReference>
<dbReference type="CDD" id="cd11293">
    <property type="entry name" value="gelsolin_S4_like"/>
    <property type="match status" value="1"/>
</dbReference>
<dbReference type="CDD" id="cd11288">
    <property type="entry name" value="gelsolin_S5_like"/>
    <property type="match status" value="1"/>
</dbReference>
<keyword evidence="1" id="KW-0677">Repeat</keyword>
<organism evidence="3">
    <name type="scientific">Rhizophora mucronata</name>
    <name type="common">Asiatic mangrove</name>
    <dbReference type="NCBI Taxonomy" id="61149"/>
    <lineage>
        <taxon>Eukaryota</taxon>
        <taxon>Viridiplantae</taxon>
        <taxon>Streptophyta</taxon>
        <taxon>Embryophyta</taxon>
        <taxon>Tracheophyta</taxon>
        <taxon>Spermatophyta</taxon>
        <taxon>Magnoliopsida</taxon>
        <taxon>eudicotyledons</taxon>
        <taxon>Gunneridae</taxon>
        <taxon>Pentapetalae</taxon>
        <taxon>rosids</taxon>
        <taxon>fabids</taxon>
        <taxon>Malpighiales</taxon>
        <taxon>Rhizophoraceae</taxon>
        <taxon>Rhizophora</taxon>
    </lineage>
</organism>
<dbReference type="SMART" id="SM00262">
    <property type="entry name" value="GEL"/>
    <property type="match status" value="5"/>
</dbReference>
<evidence type="ECO:0000259" key="2">
    <source>
        <dbReference type="Pfam" id="PF00626"/>
    </source>
</evidence>
<reference evidence="3" key="1">
    <citation type="submission" date="2018-02" db="EMBL/GenBank/DDBJ databases">
        <title>Rhizophora mucronata_Transcriptome.</title>
        <authorList>
            <person name="Meera S.P."/>
            <person name="Sreeshan A."/>
            <person name="Augustine A."/>
        </authorList>
    </citation>
    <scope>NUCLEOTIDE SEQUENCE</scope>
    <source>
        <tissue evidence="3">Leaf</tissue>
    </source>
</reference>
<dbReference type="EMBL" id="GGEC01021590">
    <property type="protein sequence ID" value="MBX02074.1"/>
    <property type="molecule type" value="Transcribed_RNA"/>
</dbReference>
<dbReference type="FunFam" id="3.40.20.10:FF:000001">
    <property type="entry name" value="Gelsolin"/>
    <property type="match status" value="1"/>
</dbReference>
<dbReference type="Pfam" id="PF00626">
    <property type="entry name" value="Gelsolin"/>
    <property type="match status" value="3"/>
</dbReference>
<dbReference type="PRINTS" id="PR00597">
    <property type="entry name" value="GELSOLIN"/>
</dbReference>